<dbReference type="AlphaFoldDB" id="C1FR41"/>
<organism evidence="1 2">
    <name type="scientific">Clostridium botulinum (strain Kyoto / Type A2)</name>
    <dbReference type="NCBI Taxonomy" id="536232"/>
    <lineage>
        <taxon>Bacteria</taxon>
        <taxon>Bacillati</taxon>
        <taxon>Bacillota</taxon>
        <taxon>Clostridia</taxon>
        <taxon>Eubacteriales</taxon>
        <taxon>Clostridiaceae</taxon>
        <taxon>Clostridium</taxon>
    </lineage>
</organism>
<proteinExistence type="predicted"/>
<reference evidence="1 2" key="1">
    <citation type="submission" date="2008-10" db="EMBL/GenBank/DDBJ databases">
        <title>Genome sequence of Clostridium botulinum A2 Kyoto.</title>
        <authorList>
            <person name="Shrivastava S."/>
            <person name="Brinkac L.M."/>
            <person name="Brown J.L."/>
            <person name="Bruce D."/>
            <person name="Detter C.C."/>
            <person name="Johnson E.A."/>
            <person name="Munk C.A."/>
            <person name="Smith L.A."/>
            <person name="Smith T.J."/>
            <person name="Sutton G."/>
            <person name="Brettin T.S."/>
        </authorList>
    </citation>
    <scope>NUCLEOTIDE SEQUENCE [LARGE SCALE GENOMIC DNA]</scope>
    <source>
        <strain evidence="2">Kyoto / Type A2</strain>
    </source>
</reference>
<evidence type="ECO:0000313" key="1">
    <source>
        <dbReference type="EMBL" id="ACO85709.1"/>
    </source>
</evidence>
<evidence type="ECO:0000313" key="2">
    <source>
        <dbReference type="Proteomes" id="UP000001374"/>
    </source>
</evidence>
<dbReference type="KEGG" id="cby:CLM_2474"/>
<dbReference type="EMBL" id="CP001581">
    <property type="protein sequence ID" value="ACO85709.1"/>
    <property type="molecule type" value="Genomic_DNA"/>
</dbReference>
<dbReference type="HOGENOM" id="CLU_3307191_0_0_9"/>
<dbReference type="Proteomes" id="UP000001374">
    <property type="component" value="Chromosome"/>
</dbReference>
<sequence length="39" mass="4862">MYEKQVKIEAIDKKIAKKKIDFNSKFFISWRNFLTFIEY</sequence>
<name>C1FR41_CLOBJ</name>
<gene>
    <name evidence="1" type="ordered locus">CLM_2474</name>
</gene>
<accession>C1FR41</accession>
<protein>
    <submittedName>
        <fullName evidence="1">Uncharacterized protein</fullName>
    </submittedName>
</protein>